<feature type="coiled-coil region" evidence="3">
    <location>
        <begin position="127"/>
        <end position="175"/>
    </location>
</feature>
<dbReference type="RefSeq" id="WP_115935214.1">
    <property type="nucleotide sequence ID" value="NZ_QRDW01000001.1"/>
</dbReference>
<name>A0A3D9HXJ5_9PROT</name>
<dbReference type="OrthoDB" id="9812260at2"/>
<evidence type="ECO:0000313" key="5">
    <source>
        <dbReference type="EMBL" id="RED54135.1"/>
    </source>
</evidence>
<dbReference type="InterPro" id="IPR043128">
    <property type="entry name" value="Rev_trsase/Diguanyl_cyclase"/>
</dbReference>
<dbReference type="Proteomes" id="UP000256845">
    <property type="component" value="Unassembled WGS sequence"/>
</dbReference>
<reference evidence="5 6" key="1">
    <citation type="submission" date="2018-07" db="EMBL/GenBank/DDBJ databases">
        <title>Genomic Encyclopedia of Type Strains, Phase III (KMG-III): the genomes of soil and plant-associated and newly described type strains.</title>
        <authorList>
            <person name="Whitman W."/>
        </authorList>
    </citation>
    <scope>NUCLEOTIDE SEQUENCE [LARGE SCALE GENOMIC DNA]</scope>
    <source>
        <strain evidence="5 6">CECT 8488</strain>
    </source>
</reference>
<dbReference type="InterPro" id="IPR029787">
    <property type="entry name" value="Nucleotide_cyclase"/>
</dbReference>
<dbReference type="InterPro" id="IPR050469">
    <property type="entry name" value="Diguanylate_Cyclase"/>
</dbReference>
<evidence type="ECO:0000313" key="6">
    <source>
        <dbReference type="Proteomes" id="UP000256845"/>
    </source>
</evidence>
<dbReference type="GO" id="GO:0052621">
    <property type="term" value="F:diguanylate cyclase activity"/>
    <property type="evidence" value="ECO:0007669"/>
    <property type="project" value="UniProtKB-EC"/>
</dbReference>
<dbReference type="InterPro" id="IPR000160">
    <property type="entry name" value="GGDEF_dom"/>
</dbReference>
<protein>
    <recommendedName>
        <fullName evidence="1">diguanylate cyclase</fullName>
        <ecNumber evidence="1">2.7.7.65</ecNumber>
    </recommendedName>
</protein>
<dbReference type="GO" id="GO:1902201">
    <property type="term" value="P:negative regulation of bacterial-type flagellum-dependent cell motility"/>
    <property type="evidence" value="ECO:0007669"/>
    <property type="project" value="TreeGrafter"/>
</dbReference>
<accession>A0A3D9HXJ5</accession>
<dbReference type="AlphaFoldDB" id="A0A3D9HXJ5"/>
<evidence type="ECO:0000256" key="3">
    <source>
        <dbReference type="SAM" id="Coils"/>
    </source>
</evidence>
<feature type="domain" description="GGDEF" evidence="4">
    <location>
        <begin position="206"/>
        <end position="341"/>
    </location>
</feature>
<keyword evidence="3" id="KW-0175">Coiled coil</keyword>
<organism evidence="5 6">
    <name type="scientific">Aestuariispira insulae</name>
    <dbReference type="NCBI Taxonomy" id="1461337"/>
    <lineage>
        <taxon>Bacteria</taxon>
        <taxon>Pseudomonadati</taxon>
        <taxon>Pseudomonadota</taxon>
        <taxon>Alphaproteobacteria</taxon>
        <taxon>Rhodospirillales</taxon>
        <taxon>Kiloniellaceae</taxon>
        <taxon>Aestuariispira</taxon>
    </lineage>
</organism>
<dbReference type="PROSITE" id="PS50887">
    <property type="entry name" value="GGDEF"/>
    <property type="match status" value="1"/>
</dbReference>
<dbReference type="CDD" id="cd01949">
    <property type="entry name" value="GGDEF"/>
    <property type="match status" value="1"/>
</dbReference>
<dbReference type="Pfam" id="PF00990">
    <property type="entry name" value="GGDEF"/>
    <property type="match status" value="1"/>
</dbReference>
<dbReference type="EC" id="2.7.7.65" evidence="1"/>
<dbReference type="Gene3D" id="3.30.70.270">
    <property type="match status" value="1"/>
</dbReference>
<dbReference type="GO" id="GO:0005886">
    <property type="term" value="C:plasma membrane"/>
    <property type="evidence" value="ECO:0007669"/>
    <property type="project" value="TreeGrafter"/>
</dbReference>
<dbReference type="FunFam" id="3.30.70.270:FF:000001">
    <property type="entry name" value="Diguanylate cyclase domain protein"/>
    <property type="match status" value="1"/>
</dbReference>
<comment type="catalytic activity">
    <reaction evidence="2">
        <text>2 GTP = 3',3'-c-di-GMP + 2 diphosphate</text>
        <dbReference type="Rhea" id="RHEA:24898"/>
        <dbReference type="ChEBI" id="CHEBI:33019"/>
        <dbReference type="ChEBI" id="CHEBI:37565"/>
        <dbReference type="ChEBI" id="CHEBI:58805"/>
        <dbReference type="EC" id="2.7.7.65"/>
    </reaction>
</comment>
<evidence type="ECO:0000259" key="4">
    <source>
        <dbReference type="PROSITE" id="PS50887"/>
    </source>
</evidence>
<proteinExistence type="predicted"/>
<dbReference type="NCBIfam" id="TIGR00254">
    <property type="entry name" value="GGDEF"/>
    <property type="match status" value="1"/>
</dbReference>
<keyword evidence="6" id="KW-1185">Reference proteome</keyword>
<sequence length="347" mass="39098">MSGDFQLQSQSFSQEALARMTEYEIPPTPINYAVWYGYVSNSVPGLRQMMDVLISNKRVLTEDLCAELYGRYFSHMDDGLVIQDAGMRLEHEVGRVIQWIDDVADGTAEFDVSLKSNMGELTQPEGLKNLRNIMETLLEESKKAYHNNQRLRAKLEETSSEIHSLREKVESVQKEALTDPLTGIANRKQFDMSLRNEAMHAMESGASLCLAFVDIDHFKLFNDKYGHPVGDRVLKLVADMLSKNIKGRDLAARYGGEEFVLMLPQTELEDAIQLCDQIRGTVADKVLRSKQSSEDYGRITISVGVGIFDPGERLSGFVERVDRCLYQAKGNGRNQVISQDMLKATVN</sequence>
<dbReference type="GO" id="GO:0043709">
    <property type="term" value="P:cell adhesion involved in single-species biofilm formation"/>
    <property type="evidence" value="ECO:0007669"/>
    <property type="project" value="TreeGrafter"/>
</dbReference>
<dbReference type="SUPFAM" id="SSF55073">
    <property type="entry name" value="Nucleotide cyclase"/>
    <property type="match status" value="1"/>
</dbReference>
<dbReference type="PANTHER" id="PTHR45138:SF9">
    <property type="entry name" value="DIGUANYLATE CYCLASE DGCM-RELATED"/>
    <property type="match status" value="1"/>
</dbReference>
<dbReference type="SMART" id="SM00267">
    <property type="entry name" value="GGDEF"/>
    <property type="match status" value="1"/>
</dbReference>
<dbReference type="EMBL" id="QRDW01000001">
    <property type="protein sequence ID" value="RED54135.1"/>
    <property type="molecule type" value="Genomic_DNA"/>
</dbReference>
<evidence type="ECO:0000256" key="2">
    <source>
        <dbReference type="ARBA" id="ARBA00034247"/>
    </source>
</evidence>
<evidence type="ECO:0000256" key="1">
    <source>
        <dbReference type="ARBA" id="ARBA00012528"/>
    </source>
</evidence>
<comment type="caution">
    <text evidence="5">The sequence shown here is derived from an EMBL/GenBank/DDBJ whole genome shotgun (WGS) entry which is preliminary data.</text>
</comment>
<dbReference type="PANTHER" id="PTHR45138">
    <property type="entry name" value="REGULATORY COMPONENTS OF SENSORY TRANSDUCTION SYSTEM"/>
    <property type="match status" value="1"/>
</dbReference>
<gene>
    <name evidence="5" type="ORF">DFP90_101938</name>
</gene>